<dbReference type="InterPro" id="IPR041725">
    <property type="entry name" value="L-asparaginase_I"/>
</dbReference>
<name>A0A0N0XHN9_9NEIS</name>
<evidence type="ECO:0000313" key="7">
    <source>
        <dbReference type="Proteomes" id="UP000037939"/>
    </source>
</evidence>
<dbReference type="GO" id="GO:0004067">
    <property type="term" value="F:asparaginase activity"/>
    <property type="evidence" value="ECO:0007669"/>
    <property type="project" value="UniProtKB-UniRule"/>
</dbReference>
<dbReference type="AlphaFoldDB" id="A0A0N0XHN9"/>
<accession>A0A0N0XHN9</accession>
<gene>
    <name evidence="6" type="primary">ansA</name>
    <name evidence="6" type="ORF">WG78_14800</name>
</gene>
<dbReference type="RefSeq" id="WP_053938599.1">
    <property type="nucleotide sequence ID" value="NZ_LAQT01000011.1"/>
</dbReference>
<dbReference type="Pfam" id="PF17763">
    <property type="entry name" value="Asparaginase_C"/>
    <property type="match status" value="1"/>
</dbReference>
<dbReference type="PIRSF" id="PIRSF500176">
    <property type="entry name" value="L_ASNase"/>
    <property type="match status" value="1"/>
</dbReference>
<dbReference type="CDD" id="cd08963">
    <property type="entry name" value="L-asparaginase_I"/>
    <property type="match status" value="1"/>
</dbReference>
<dbReference type="InterPro" id="IPR027473">
    <property type="entry name" value="L-asparaginase_C"/>
</dbReference>
<protein>
    <submittedName>
        <fullName evidence="6">L-asparaginase 1</fullName>
        <ecNumber evidence="6">3.5.1.1</ecNumber>
    </submittedName>
</protein>
<dbReference type="PANTHER" id="PTHR11707:SF28">
    <property type="entry name" value="60 KDA LYSOPHOSPHOLIPASE"/>
    <property type="match status" value="1"/>
</dbReference>
<feature type="domain" description="Asparaginase/glutaminase C-terminal" evidence="5">
    <location>
        <begin position="201"/>
        <end position="315"/>
    </location>
</feature>
<dbReference type="SMART" id="SM00870">
    <property type="entry name" value="Asparaginase"/>
    <property type="match status" value="1"/>
</dbReference>
<evidence type="ECO:0000256" key="1">
    <source>
        <dbReference type="PIRSR" id="PIRSR001220-1"/>
    </source>
</evidence>
<feature type="domain" description="L-asparaginase N-terminal" evidence="4">
    <location>
        <begin position="2"/>
        <end position="173"/>
    </location>
</feature>
<evidence type="ECO:0000256" key="2">
    <source>
        <dbReference type="PIRSR" id="PIRSR001220-2"/>
    </source>
</evidence>
<dbReference type="STRING" id="857265.WG78_14800"/>
<dbReference type="Proteomes" id="UP000037939">
    <property type="component" value="Unassembled WGS sequence"/>
</dbReference>
<dbReference type="PROSITE" id="PS00917">
    <property type="entry name" value="ASN_GLN_ASE_2"/>
    <property type="match status" value="1"/>
</dbReference>
<dbReference type="Pfam" id="PF00710">
    <property type="entry name" value="Asparaginase"/>
    <property type="match status" value="1"/>
</dbReference>
<dbReference type="PROSITE" id="PS51732">
    <property type="entry name" value="ASN_GLN_ASE_3"/>
    <property type="match status" value="1"/>
</dbReference>
<evidence type="ECO:0000313" key="6">
    <source>
        <dbReference type="EMBL" id="KPC51945.1"/>
    </source>
</evidence>
<feature type="active site" description="O-isoaspartyl threonine intermediate" evidence="1">
    <location>
        <position position="11"/>
    </location>
</feature>
<sequence>MHICVLYTGGTLGMRVGPHGLAPAPGFLTEQLRARYPDVEVIEYQPLLDSSEMTPHDWNRIGQDISDRLDQADAFVVLHGTDTLAYTASALSFMLAGIDKAVLVTGAQHAWEADNSDAPRNVEAALLLAQSGSFSGVGVIFDGQLLQANRVRKADCEADAAFASPNQAPIALAFGQGWALPAASSVGPFNGYQPVNATARIVRLTVTPGFATEWIAEQLAHGPFDGVVLETLGSGNVPSHPALTTALRQLAATTLVVNCTQCWRGRVHMGQYAASQALLDAGVLDAGDMTPEAAVAKLYWIAGQALSLAARRELFLRDIAGEARRF</sequence>
<keyword evidence="7" id="KW-1185">Reference proteome</keyword>
<dbReference type="InterPro" id="IPR036152">
    <property type="entry name" value="Asp/glu_Ase-like_sf"/>
</dbReference>
<dbReference type="PATRIC" id="fig|857265.3.peg.3044"/>
<dbReference type="PIRSF" id="PIRSF001220">
    <property type="entry name" value="L-ASNase_gatD"/>
    <property type="match status" value="1"/>
</dbReference>
<evidence type="ECO:0000259" key="5">
    <source>
        <dbReference type="Pfam" id="PF17763"/>
    </source>
</evidence>
<dbReference type="InterPro" id="IPR040919">
    <property type="entry name" value="Asparaginase_C"/>
</dbReference>
<reference evidence="6 7" key="1">
    <citation type="submission" date="2015-07" db="EMBL/GenBank/DDBJ databases">
        <title>Draft genome sequence of the Amantichitinum ursilacus IGB-41, a new chitin-degrading bacterium.</title>
        <authorList>
            <person name="Kirstahler P."/>
            <person name="Guenther M."/>
            <person name="Grumaz C."/>
            <person name="Rupp S."/>
            <person name="Zibek S."/>
            <person name="Sohn K."/>
        </authorList>
    </citation>
    <scope>NUCLEOTIDE SEQUENCE [LARGE SCALE GENOMIC DNA]</scope>
    <source>
        <strain evidence="6 7">IGB-41</strain>
    </source>
</reference>
<dbReference type="InterPro" id="IPR027475">
    <property type="entry name" value="Asparaginase/glutaminase_AS2"/>
</dbReference>
<organism evidence="6 7">
    <name type="scientific">Amantichitinum ursilacus</name>
    <dbReference type="NCBI Taxonomy" id="857265"/>
    <lineage>
        <taxon>Bacteria</taxon>
        <taxon>Pseudomonadati</taxon>
        <taxon>Pseudomonadota</taxon>
        <taxon>Betaproteobacteria</taxon>
        <taxon>Neisseriales</taxon>
        <taxon>Chitinibacteraceae</taxon>
        <taxon>Amantichitinum</taxon>
    </lineage>
</organism>
<proteinExistence type="predicted"/>
<feature type="active site" evidence="3">
    <location>
        <position position="81"/>
    </location>
</feature>
<dbReference type="EMBL" id="LAQT01000011">
    <property type="protein sequence ID" value="KPC51945.1"/>
    <property type="molecule type" value="Genomic_DNA"/>
</dbReference>
<comment type="caution">
    <text evidence="6">The sequence shown here is derived from an EMBL/GenBank/DDBJ whole genome shotgun (WGS) entry which is preliminary data.</text>
</comment>
<dbReference type="SUPFAM" id="SSF53774">
    <property type="entry name" value="Glutaminase/Asparaginase"/>
    <property type="match status" value="1"/>
</dbReference>
<dbReference type="InterPro" id="IPR027474">
    <property type="entry name" value="L-asparaginase_N"/>
</dbReference>
<keyword evidence="6" id="KW-0378">Hydrolase</keyword>
<dbReference type="Gene3D" id="3.40.50.40">
    <property type="match status" value="1"/>
</dbReference>
<feature type="binding site" evidence="2">
    <location>
        <begin position="81"/>
        <end position="82"/>
    </location>
    <ligand>
        <name>substrate</name>
    </ligand>
</feature>
<dbReference type="InterPro" id="IPR037152">
    <property type="entry name" value="L-asparaginase_N_sf"/>
</dbReference>
<dbReference type="PRINTS" id="PR00139">
    <property type="entry name" value="ASNGLNASE"/>
</dbReference>
<dbReference type="EC" id="3.5.1.1" evidence="6"/>
<feature type="binding site" evidence="2">
    <location>
        <position position="50"/>
    </location>
    <ligand>
        <name>substrate</name>
    </ligand>
</feature>
<dbReference type="PANTHER" id="PTHR11707">
    <property type="entry name" value="L-ASPARAGINASE"/>
    <property type="match status" value="1"/>
</dbReference>
<dbReference type="InterPro" id="IPR006034">
    <property type="entry name" value="Asparaginase/glutaminase-like"/>
</dbReference>
<dbReference type="Gene3D" id="3.40.50.1170">
    <property type="entry name" value="L-asparaginase, N-terminal domain"/>
    <property type="match status" value="1"/>
</dbReference>
<dbReference type="SFLD" id="SFLDS00057">
    <property type="entry name" value="Glutaminase/Asparaginase"/>
    <property type="match status" value="1"/>
</dbReference>
<evidence type="ECO:0000259" key="4">
    <source>
        <dbReference type="Pfam" id="PF00710"/>
    </source>
</evidence>
<evidence type="ECO:0000256" key="3">
    <source>
        <dbReference type="PROSITE-ProRule" id="PRU10100"/>
    </source>
</evidence>